<dbReference type="Proteomes" id="UP001183629">
    <property type="component" value="Unassembled WGS sequence"/>
</dbReference>
<dbReference type="EMBL" id="JAVDYC010000001">
    <property type="protein sequence ID" value="MDR7321784.1"/>
    <property type="molecule type" value="Genomic_DNA"/>
</dbReference>
<proteinExistence type="predicted"/>
<sequence>MNSRRTTARNAALAAGVCLATIFGAASPAMADTSNAYAQALNVSLLGVVGAHTTPSQVANDGTQPTQTANPGSPALVGAQNFVKAGVLVQQATAWKEGRDAACAGLAGNGGVVAIGNDGTCTVSGNGGIAIELLNVPLVGSVTLKADAVTASCSATSLGDLKAAASLANLRLETSTPNLLGPPTVTSTSLAGSTAPNTGLTVPKLAGLDVATLMINGQSFDATNNSVSATALRINLLGSGLLGTTIEVGNVKCGETKYTPALPVHGLPIAGGALAVAMWFGRHRIKSLTSSLRGAR</sequence>
<organism evidence="2 3">
    <name type="scientific">Catenuloplanes niger</name>
    <dbReference type="NCBI Taxonomy" id="587534"/>
    <lineage>
        <taxon>Bacteria</taxon>
        <taxon>Bacillati</taxon>
        <taxon>Actinomycetota</taxon>
        <taxon>Actinomycetes</taxon>
        <taxon>Micromonosporales</taxon>
        <taxon>Micromonosporaceae</taxon>
        <taxon>Catenuloplanes</taxon>
    </lineage>
</organism>
<keyword evidence="1" id="KW-0732">Signal</keyword>
<dbReference type="AlphaFoldDB" id="A0AAE3ZKT8"/>
<feature type="signal peptide" evidence="1">
    <location>
        <begin position="1"/>
        <end position="31"/>
    </location>
</feature>
<reference evidence="2 3" key="1">
    <citation type="submission" date="2023-07" db="EMBL/GenBank/DDBJ databases">
        <title>Sequencing the genomes of 1000 actinobacteria strains.</title>
        <authorList>
            <person name="Klenk H.-P."/>
        </authorList>
    </citation>
    <scope>NUCLEOTIDE SEQUENCE [LARGE SCALE GENOMIC DNA]</scope>
    <source>
        <strain evidence="2 3">DSM 44711</strain>
    </source>
</reference>
<name>A0AAE3ZKT8_9ACTN</name>
<evidence type="ECO:0000313" key="2">
    <source>
        <dbReference type="EMBL" id="MDR7321784.1"/>
    </source>
</evidence>
<gene>
    <name evidence="2" type="ORF">J2S44_002034</name>
</gene>
<keyword evidence="3" id="KW-1185">Reference proteome</keyword>
<evidence type="ECO:0000256" key="1">
    <source>
        <dbReference type="SAM" id="SignalP"/>
    </source>
</evidence>
<evidence type="ECO:0008006" key="4">
    <source>
        <dbReference type="Google" id="ProtNLM"/>
    </source>
</evidence>
<accession>A0AAE3ZKT8</accession>
<protein>
    <recommendedName>
        <fullName evidence="4">Secreted protein</fullName>
    </recommendedName>
</protein>
<evidence type="ECO:0000313" key="3">
    <source>
        <dbReference type="Proteomes" id="UP001183629"/>
    </source>
</evidence>
<comment type="caution">
    <text evidence="2">The sequence shown here is derived from an EMBL/GenBank/DDBJ whole genome shotgun (WGS) entry which is preliminary data.</text>
</comment>
<dbReference type="RefSeq" id="WP_310411115.1">
    <property type="nucleotide sequence ID" value="NZ_JAVDYC010000001.1"/>
</dbReference>
<feature type="chain" id="PRO_5041969089" description="Secreted protein" evidence="1">
    <location>
        <begin position="32"/>
        <end position="296"/>
    </location>
</feature>